<sequence>MIQSSNYLIRTLLSLFALFPLSLSNFFDGGTQFIAYNGTIAGQFKHPASAPPDCPTYYFDSLRNSFIFVGVNPPWDTNPFYFGIQHDGEEVDDDSYRCKVNSCTADPIYSLVFDSAASLCFSSLGYQCSDFTLGYHQAPQKYLNLNKATTVQYDWGDAGKGYSVAGDQSTFRGGPYFNEFDFQRPDNYSWQDGCANLLTFEWNSTTPFTYAVNFTNTTAEALFSLTAPLGSVTFSFTGARVDKNTAGSPRAQPYDNGHYTPISMNTSNPSKPSFNFVNGSQFVWKNWSRGDWSAVASAPALSVDKNLALWLKWLWLLSMTVTGGLLTL</sequence>
<dbReference type="EMBL" id="JACBAF010002317">
    <property type="protein sequence ID" value="KAF7155741.1"/>
    <property type="molecule type" value="Genomic_DNA"/>
</dbReference>
<organism evidence="4 6">
    <name type="scientific">Aspergillus hiratsukae</name>
    <dbReference type="NCBI Taxonomy" id="1194566"/>
    <lineage>
        <taxon>Eukaryota</taxon>
        <taxon>Fungi</taxon>
        <taxon>Dikarya</taxon>
        <taxon>Ascomycota</taxon>
        <taxon>Pezizomycotina</taxon>
        <taxon>Eurotiomycetes</taxon>
        <taxon>Eurotiomycetidae</taxon>
        <taxon>Eurotiales</taxon>
        <taxon>Aspergillaceae</taxon>
        <taxon>Aspergillus</taxon>
        <taxon>Aspergillus subgen. Fumigati</taxon>
    </lineage>
</organism>
<evidence type="ECO:0000313" key="5">
    <source>
        <dbReference type="Proteomes" id="UP000630445"/>
    </source>
</evidence>
<dbReference type="EMBL" id="JACBAF010002317">
    <property type="protein sequence ID" value="KAF7155790.1"/>
    <property type="molecule type" value="Genomic_DNA"/>
</dbReference>
<proteinExistence type="predicted"/>
<name>A0A8H6PJD7_9EURO</name>
<dbReference type="AlphaFoldDB" id="A0A8H6PJD7"/>
<evidence type="ECO:0000313" key="6">
    <source>
        <dbReference type="Proteomes" id="UP000662466"/>
    </source>
</evidence>
<reference evidence="4" key="1">
    <citation type="submission" date="2020-06" db="EMBL/GenBank/DDBJ databases">
        <title>Draft genome sequences of strains closely related to Aspergillus parafelis and Aspergillus hiratsukae.</title>
        <authorList>
            <person name="Dos Santos R.A.C."/>
            <person name="Rivero-Menendez O."/>
            <person name="Steenwyk J.L."/>
            <person name="Mead M.E."/>
            <person name="Goldman G.H."/>
            <person name="Alastruey-Izquierdo A."/>
            <person name="Rokas A."/>
        </authorList>
    </citation>
    <scope>NUCLEOTIDE SEQUENCE</scope>
    <source>
        <strain evidence="2">CNM-CM5793</strain>
        <strain evidence="4">CNM-CM6106</strain>
    </source>
</reference>
<dbReference type="Proteomes" id="UP000662466">
    <property type="component" value="Unassembled WGS sequence"/>
</dbReference>
<dbReference type="Proteomes" id="UP000630445">
    <property type="component" value="Unassembled WGS sequence"/>
</dbReference>
<dbReference type="OrthoDB" id="3792661at2759"/>
<evidence type="ECO:0000256" key="1">
    <source>
        <dbReference type="SAM" id="SignalP"/>
    </source>
</evidence>
<gene>
    <name evidence="2" type="ORF">CNMCM5793_009371</name>
    <name evidence="3" type="ORF">CNMCM6106_007006</name>
    <name evidence="4" type="ORF">CNMCM6106_007055</name>
</gene>
<feature type="chain" id="PRO_5036430981" evidence="1">
    <location>
        <begin position="25"/>
        <end position="328"/>
    </location>
</feature>
<accession>A0A8H6PJD7</accession>
<dbReference type="EMBL" id="JACBAD010002038">
    <property type="protein sequence ID" value="KAF7121818.1"/>
    <property type="molecule type" value="Genomic_DNA"/>
</dbReference>
<evidence type="ECO:0000313" key="3">
    <source>
        <dbReference type="EMBL" id="KAF7155741.1"/>
    </source>
</evidence>
<protein>
    <submittedName>
        <fullName evidence="4">Uncharacterized protein</fullName>
    </submittedName>
</protein>
<feature type="signal peptide" evidence="1">
    <location>
        <begin position="1"/>
        <end position="24"/>
    </location>
</feature>
<keyword evidence="1" id="KW-0732">Signal</keyword>
<comment type="caution">
    <text evidence="4">The sequence shown here is derived from an EMBL/GenBank/DDBJ whole genome shotgun (WGS) entry which is preliminary data.</text>
</comment>
<keyword evidence="5" id="KW-1185">Reference proteome</keyword>
<evidence type="ECO:0000313" key="4">
    <source>
        <dbReference type="EMBL" id="KAF7155790.1"/>
    </source>
</evidence>
<evidence type="ECO:0000313" key="2">
    <source>
        <dbReference type="EMBL" id="KAF7121818.1"/>
    </source>
</evidence>